<dbReference type="Proteomes" id="UP000270219">
    <property type="component" value="Unassembled WGS sequence"/>
</dbReference>
<comment type="caution">
    <text evidence="2">The sequence shown here is derived from an EMBL/GenBank/DDBJ whole genome shotgun (WGS) entry which is preliminary data.</text>
</comment>
<organism evidence="2 3">
    <name type="scientific">Oceanobacillus piezotolerans</name>
    <dbReference type="NCBI Taxonomy" id="2448030"/>
    <lineage>
        <taxon>Bacteria</taxon>
        <taxon>Bacillati</taxon>
        <taxon>Bacillota</taxon>
        <taxon>Bacilli</taxon>
        <taxon>Bacillales</taxon>
        <taxon>Bacillaceae</taxon>
        <taxon>Oceanobacillus</taxon>
    </lineage>
</organism>
<dbReference type="OrthoDB" id="1651016at2"/>
<sequence>MMLSIGQWALISIFSHFLFVYFTWRVLISINIDPIIRKGRVTEARILMFFLAVAVGSGVSRFFLDILQWSGELVYLF</sequence>
<dbReference type="Pfam" id="PF06612">
    <property type="entry name" value="DUF1146"/>
    <property type="match status" value="1"/>
</dbReference>
<evidence type="ECO:0000256" key="1">
    <source>
        <dbReference type="SAM" id="Phobius"/>
    </source>
</evidence>
<name>A0A498D718_9BACI</name>
<proteinExistence type="predicted"/>
<dbReference type="NCBIfam" id="TIGR02327">
    <property type="entry name" value="int_mem_ywzB"/>
    <property type="match status" value="1"/>
</dbReference>
<keyword evidence="1" id="KW-0472">Membrane</keyword>
<evidence type="ECO:0000313" key="3">
    <source>
        <dbReference type="Proteomes" id="UP000270219"/>
    </source>
</evidence>
<dbReference type="InterPro" id="IPR009526">
    <property type="entry name" value="DUF1146"/>
</dbReference>
<feature type="transmembrane region" description="Helical" evidence="1">
    <location>
        <begin position="6"/>
        <end position="24"/>
    </location>
</feature>
<reference evidence="2 3" key="1">
    <citation type="submission" date="2018-10" db="EMBL/GenBank/DDBJ databases">
        <title>Oceanobacillus sp. YLB-02 draft genome.</title>
        <authorList>
            <person name="Yu L."/>
        </authorList>
    </citation>
    <scope>NUCLEOTIDE SEQUENCE [LARGE SCALE GENOMIC DNA]</scope>
    <source>
        <strain evidence="2 3">YLB-02</strain>
    </source>
</reference>
<gene>
    <name evidence="2" type="ORF">D8M04_15310</name>
</gene>
<keyword evidence="1" id="KW-1133">Transmembrane helix</keyword>
<feature type="transmembrane region" description="Helical" evidence="1">
    <location>
        <begin position="44"/>
        <end position="64"/>
    </location>
</feature>
<dbReference type="AlphaFoldDB" id="A0A498D718"/>
<protein>
    <submittedName>
        <fullName evidence="2">DUF1146 domain-containing protein</fullName>
    </submittedName>
</protein>
<dbReference type="EMBL" id="RCHR01000005">
    <property type="protein sequence ID" value="RLL42954.1"/>
    <property type="molecule type" value="Genomic_DNA"/>
</dbReference>
<keyword evidence="3" id="KW-1185">Reference proteome</keyword>
<evidence type="ECO:0000313" key="2">
    <source>
        <dbReference type="EMBL" id="RLL42954.1"/>
    </source>
</evidence>
<accession>A0A498D718</accession>
<keyword evidence="1" id="KW-0812">Transmembrane</keyword>